<organism evidence="3 4">
    <name type="scientific">Streblomastix strix</name>
    <dbReference type="NCBI Taxonomy" id="222440"/>
    <lineage>
        <taxon>Eukaryota</taxon>
        <taxon>Metamonada</taxon>
        <taxon>Preaxostyla</taxon>
        <taxon>Oxymonadida</taxon>
        <taxon>Streblomastigidae</taxon>
        <taxon>Streblomastix</taxon>
    </lineage>
</organism>
<dbReference type="Proteomes" id="UP000324800">
    <property type="component" value="Unassembled WGS sequence"/>
</dbReference>
<feature type="compositionally biased region" description="Acidic residues" evidence="1">
    <location>
        <begin position="697"/>
        <end position="713"/>
    </location>
</feature>
<dbReference type="InterPro" id="IPR045455">
    <property type="entry name" value="NrS-1_pol-like_helicase"/>
</dbReference>
<feature type="domain" description="NrS-1 polymerase-like helicase" evidence="2">
    <location>
        <begin position="456"/>
        <end position="566"/>
    </location>
</feature>
<dbReference type="OrthoDB" id="112502at2759"/>
<dbReference type="InterPro" id="IPR027417">
    <property type="entry name" value="P-loop_NTPase"/>
</dbReference>
<evidence type="ECO:0000256" key="1">
    <source>
        <dbReference type="SAM" id="MobiDB-lite"/>
    </source>
</evidence>
<dbReference type="EMBL" id="SNRW01001847">
    <property type="protein sequence ID" value="KAA6394795.1"/>
    <property type="molecule type" value="Genomic_DNA"/>
</dbReference>
<gene>
    <name evidence="3" type="ORF">EZS28_009676</name>
</gene>
<protein>
    <recommendedName>
        <fullName evidence="2">NrS-1 polymerase-like helicase domain-containing protein</fullName>
    </recommendedName>
</protein>
<proteinExistence type="predicted"/>
<name>A0A5J4WKD0_9EUKA</name>
<dbReference type="AlphaFoldDB" id="A0A5J4WKD0"/>
<sequence length="713" mass="82310">MDQQINESNQRVEMVNSIVDDIVEQSMIKQSMIESPITDEQINQLVLACESIHPKEQRIIPHFWVRWNPQIGVQNNKTCTYDSTEINKFKFTGFDAFNEYIFPDKYCHPYFDFDHIETPEQYTSVLKWLDSLVSEFGQYSIGGYSNDSEISLTNNLKYIPDAAKKISIHVVFYEKRILQADMMEIARKIANQNVRRFVYDISEFVDDSVYKLENKSKNSRQIFRHILSNKCYAGNVKESDVIIKDSAYGKQNSTLIAGQLCKSDDEPINQIVQCIQDDSTEDVISNWNNVIHKVPSIKEKEKQQTKLKKLADVDNGTADVAADGKIITKTKVKNIKIDDIEYDDNLIVFNKEQMMELLNKFETTFENLEKTTGSIRYSPHTEEFIKECYTECKAFRYNEVIFEEHNKEGCINMFTGFAYIEIQTNDFTRIQPFLDHVKNVLAGKQVKLKIGTMINFIGQQGCGKSFAIETIYELLDIFALKNVDELTKVFGKFNALASTAILINFNEIQDATDSFNLQHKMKSAITQASGIIERKGVDSVESEIWNNFTCTSNDVNGIPAEKGNRRFQYFTCNNEFAGEREYFQNLCKDIQPQKQGEYNEEFMGILLHYFRTLDIQGFDAEDFIVQASRKTNVIYNEQLERQYTGLNQVDRYVVDNFPIFEIGVPIEGIKIEKYQIRGLAIKLKSSCDFTRARNEGDEAETNPNQDDDGSEYV</sequence>
<accession>A0A5J4WKD0</accession>
<comment type="caution">
    <text evidence="3">The sequence shown here is derived from an EMBL/GenBank/DDBJ whole genome shotgun (WGS) entry which is preliminary data.</text>
</comment>
<feature type="region of interest" description="Disordered" evidence="1">
    <location>
        <begin position="694"/>
        <end position="713"/>
    </location>
</feature>
<dbReference type="Pfam" id="PF19263">
    <property type="entry name" value="DUF5906"/>
    <property type="match status" value="1"/>
</dbReference>
<evidence type="ECO:0000313" key="3">
    <source>
        <dbReference type="EMBL" id="KAA6394795.1"/>
    </source>
</evidence>
<evidence type="ECO:0000259" key="2">
    <source>
        <dbReference type="Pfam" id="PF19263"/>
    </source>
</evidence>
<evidence type="ECO:0000313" key="4">
    <source>
        <dbReference type="Proteomes" id="UP000324800"/>
    </source>
</evidence>
<reference evidence="3 4" key="1">
    <citation type="submission" date="2019-03" db="EMBL/GenBank/DDBJ databases">
        <title>Single cell metagenomics reveals metabolic interactions within the superorganism composed of flagellate Streblomastix strix and complex community of Bacteroidetes bacteria on its surface.</title>
        <authorList>
            <person name="Treitli S.C."/>
            <person name="Kolisko M."/>
            <person name="Husnik F."/>
            <person name="Keeling P."/>
            <person name="Hampl V."/>
        </authorList>
    </citation>
    <scope>NUCLEOTIDE SEQUENCE [LARGE SCALE GENOMIC DNA]</scope>
    <source>
        <strain evidence="3">ST1C</strain>
    </source>
</reference>
<dbReference type="SUPFAM" id="SSF52540">
    <property type="entry name" value="P-loop containing nucleoside triphosphate hydrolases"/>
    <property type="match status" value="1"/>
</dbReference>